<dbReference type="Proteomes" id="UP000261680">
    <property type="component" value="Unplaced"/>
</dbReference>
<protein>
    <submittedName>
        <fullName evidence="3">Translation initiation factor IF-2-like</fullName>
    </submittedName>
</protein>
<accession>A0A8M1GA61</accession>
<evidence type="ECO:0000256" key="1">
    <source>
        <dbReference type="SAM" id="MobiDB-lite"/>
    </source>
</evidence>
<feature type="region of interest" description="Disordered" evidence="1">
    <location>
        <begin position="1"/>
        <end position="254"/>
    </location>
</feature>
<sequence length="254" mass="25794">MNKGAQRGKNQSGPGSAGHGRTRQAARRERPPAGLPPQALCLRWRRQRGAGAPPSAARLHRPAARAQEESRAPAASTRPRSPPGREACALLPPGPPGPRGCHTHLAGAGAGGRHLRGWWGGRGDASEARTEAEGEAGGRRAGGGAGLDGGGGGDSSHSRQIASRPLRASAKGRRRGRPDDLPAPAARPASARSRARASSGGAATPPGARRGRAGESHRGWVGAGQGRGLPRTPGRPCEPPHAGSSALPSPQWCG</sequence>
<dbReference type="RefSeq" id="XP_040492531.1">
    <property type="nucleotide sequence ID" value="XM_040636597.1"/>
</dbReference>
<dbReference type="GeneID" id="121104234"/>
<evidence type="ECO:0000313" key="2">
    <source>
        <dbReference type="Proteomes" id="UP000261680"/>
    </source>
</evidence>
<feature type="compositionally biased region" description="Gly residues" evidence="1">
    <location>
        <begin position="108"/>
        <end position="123"/>
    </location>
</feature>
<proteinExistence type="predicted"/>
<evidence type="ECO:0000313" key="3">
    <source>
        <dbReference type="RefSeq" id="XP_040492531.1"/>
    </source>
</evidence>
<dbReference type="KEGG" id="umr:121104234"/>
<name>A0A8M1GA61_URSMA</name>
<gene>
    <name evidence="3" type="primary">LOC121104234</name>
</gene>
<organism evidence="2 3">
    <name type="scientific">Ursus maritimus</name>
    <name type="common">Polar bear</name>
    <name type="synonym">Thalarctos maritimus</name>
    <dbReference type="NCBI Taxonomy" id="29073"/>
    <lineage>
        <taxon>Eukaryota</taxon>
        <taxon>Metazoa</taxon>
        <taxon>Chordata</taxon>
        <taxon>Craniata</taxon>
        <taxon>Vertebrata</taxon>
        <taxon>Euteleostomi</taxon>
        <taxon>Mammalia</taxon>
        <taxon>Eutheria</taxon>
        <taxon>Laurasiatheria</taxon>
        <taxon>Carnivora</taxon>
        <taxon>Caniformia</taxon>
        <taxon>Ursidae</taxon>
        <taxon>Ursus</taxon>
    </lineage>
</organism>
<feature type="compositionally biased region" description="Low complexity" evidence="1">
    <location>
        <begin position="182"/>
        <end position="208"/>
    </location>
</feature>
<keyword evidence="2" id="KW-1185">Reference proteome</keyword>
<feature type="compositionally biased region" description="Gly residues" evidence="1">
    <location>
        <begin position="139"/>
        <end position="154"/>
    </location>
</feature>
<dbReference type="AlphaFoldDB" id="A0A8M1GA61"/>
<feature type="compositionally biased region" description="Basic and acidic residues" evidence="1">
    <location>
        <begin position="124"/>
        <end position="138"/>
    </location>
</feature>
<reference evidence="3" key="1">
    <citation type="submission" date="2025-08" db="UniProtKB">
        <authorList>
            <consortium name="RefSeq"/>
        </authorList>
    </citation>
    <scope>IDENTIFICATION</scope>
    <source>
        <tissue evidence="3">Whole blood</tissue>
    </source>
</reference>